<name>A0A3N4LSG2_9PEZI</name>
<comment type="similarity">
    <text evidence="1">Belongs to the glycosyltransferase 32 family.</text>
</comment>
<dbReference type="AlphaFoldDB" id="A0A3N4LSG2"/>
<evidence type="ECO:0000313" key="3">
    <source>
        <dbReference type="EMBL" id="RPB20925.1"/>
    </source>
</evidence>
<dbReference type="InterPro" id="IPR029044">
    <property type="entry name" value="Nucleotide-diphossugar_trans"/>
</dbReference>
<dbReference type="OrthoDB" id="409543at2759"/>
<dbReference type="InterPro" id="IPR007577">
    <property type="entry name" value="GlycoTrfase_DXD_sugar-bd_CS"/>
</dbReference>
<dbReference type="EMBL" id="ML121566">
    <property type="protein sequence ID" value="RPB20925.1"/>
    <property type="molecule type" value="Genomic_DNA"/>
</dbReference>
<gene>
    <name evidence="3" type="ORF">L211DRAFT_812597</name>
</gene>
<dbReference type="Gene3D" id="3.90.550.20">
    <property type="match status" value="1"/>
</dbReference>
<dbReference type="Pfam" id="PF04488">
    <property type="entry name" value="Gly_transf_sug"/>
    <property type="match status" value="1"/>
</dbReference>
<keyword evidence="2" id="KW-0472">Membrane</keyword>
<accession>A0A3N4LSG2</accession>
<protein>
    <recommendedName>
        <fullName evidence="5">Glycosyltransferase family 32 protein</fullName>
    </recommendedName>
</protein>
<evidence type="ECO:0000256" key="2">
    <source>
        <dbReference type="SAM" id="Phobius"/>
    </source>
</evidence>
<reference evidence="3 4" key="1">
    <citation type="journal article" date="2018" name="Nat. Ecol. Evol.">
        <title>Pezizomycetes genomes reveal the molecular basis of ectomycorrhizal truffle lifestyle.</title>
        <authorList>
            <person name="Murat C."/>
            <person name="Payen T."/>
            <person name="Noel B."/>
            <person name="Kuo A."/>
            <person name="Morin E."/>
            <person name="Chen J."/>
            <person name="Kohler A."/>
            <person name="Krizsan K."/>
            <person name="Balestrini R."/>
            <person name="Da Silva C."/>
            <person name="Montanini B."/>
            <person name="Hainaut M."/>
            <person name="Levati E."/>
            <person name="Barry K.W."/>
            <person name="Belfiori B."/>
            <person name="Cichocki N."/>
            <person name="Clum A."/>
            <person name="Dockter R.B."/>
            <person name="Fauchery L."/>
            <person name="Guy J."/>
            <person name="Iotti M."/>
            <person name="Le Tacon F."/>
            <person name="Lindquist E.A."/>
            <person name="Lipzen A."/>
            <person name="Malagnac F."/>
            <person name="Mello A."/>
            <person name="Molinier V."/>
            <person name="Miyauchi S."/>
            <person name="Poulain J."/>
            <person name="Riccioni C."/>
            <person name="Rubini A."/>
            <person name="Sitrit Y."/>
            <person name="Splivallo R."/>
            <person name="Traeger S."/>
            <person name="Wang M."/>
            <person name="Zifcakova L."/>
            <person name="Wipf D."/>
            <person name="Zambonelli A."/>
            <person name="Paolocci F."/>
            <person name="Nowrousian M."/>
            <person name="Ottonello S."/>
            <person name="Baldrian P."/>
            <person name="Spatafora J.W."/>
            <person name="Henrissat B."/>
            <person name="Nagy L.G."/>
            <person name="Aury J.M."/>
            <person name="Wincker P."/>
            <person name="Grigoriev I.V."/>
            <person name="Bonfante P."/>
            <person name="Martin F.M."/>
        </authorList>
    </citation>
    <scope>NUCLEOTIDE SEQUENCE [LARGE SCALE GENOMIC DNA]</scope>
    <source>
        <strain evidence="3 4">ATCC MYA-4762</strain>
    </source>
</reference>
<keyword evidence="4" id="KW-1185">Reference proteome</keyword>
<proteinExistence type="inferred from homology"/>
<keyword evidence="2" id="KW-1133">Transmembrane helix</keyword>
<evidence type="ECO:0000256" key="1">
    <source>
        <dbReference type="ARBA" id="ARBA00009003"/>
    </source>
</evidence>
<organism evidence="3 4">
    <name type="scientific">Terfezia boudieri ATCC MYA-4762</name>
    <dbReference type="NCBI Taxonomy" id="1051890"/>
    <lineage>
        <taxon>Eukaryota</taxon>
        <taxon>Fungi</taxon>
        <taxon>Dikarya</taxon>
        <taxon>Ascomycota</taxon>
        <taxon>Pezizomycotina</taxon>
        <taxon>Pezizomycetes</taxon>
        <taxon>Pezizales</taxon>
        <taxon>Pezizaceae</taxon>
        <taxon>Terfezia</taxon>
    </lineage>
</organism>
<feature type="transmembrane region" description="Helical" evidence="2">
    <location>
        <begin position="12"/>
        <end position="35"/>
    </location>
</feature>
<keyword evidence="2" id="KW-0812">Transmembrane</keyword>
<evidence type="ECO:0000313" key="4">
    <source>
        <dbReference type="Proteomes" id="UP000267821"/>
    </source>
</evidence>
<evidence type="ECO:0008006" key="5">
    <source>
        <dbReference type="Google" id="ProtNLM"/>
    </source>
</evidence>
<sequence length="553" mass="63950">MESSKPACHRSFLLLRNLFYVGITYALTASIIHLFQNGYIHDRLHPPSDLIAKPTPTPTLGVISRLRPESLVIPQDDFLGKRPHADTYANFTRLIEVCRGSLTGLEKMRNVYDCLKYLAGRESEYYFIPTTNVPSKLSKDYPEIDKAQKPNNSSIGPCPGPIIPYHTYWTGPATWRVEFFIKGYLHTQNLACSRLYLWLDTDAHPFAVPDMMRDPIFAKFLLLVERGDIILKEWKFPSRIPLPKSPENVEPRYIDATPDPVTGVTVIGDGVIREADGSEWVVLTPRQLTFLPVAVSDAVRFIVLHLWGGLYCDMDVLMLRDMRPILLPPEHAFAERWAVHTHPGDYNTAVMSLSANSSLSSYLLRGGVRMGINFHPRIIGRMAWKDGRNEEFAMFETGLFDPIWGEFNWGREGRCSIPCLRDYNAAFMGEVGYVKNSGEWESWDREQLKEILPREKREFVLRGLPRLEEREKYDISLDLYPPNNRTMANFFRGAYTYHIHNQWKKHPQPNSWLDVVMKAHDGFLAKKRKNPYGEMWEGFEVGRYERFMEFENF</sequence>
<dbReference type="InParanoid" id="A0A3N4LSG2"/>
<dbReference type="GO" id="GO:1901135">
    <property type="term" value="P:carbohydrate derivative metabolic process"/>
    <property type="evidence" value="ECO:0007669"/>
    <property type="project" value="UniProtKB-ARBA"/>
</dbReference>
<dbReference type="STRING" id="1051890.A0A3N4LSG2"/>
<dbReference type="Proteomes" id="UP000267821">
    <property type="component" value="Unassembled WGS sequence"/>
</dbReference>
<dbReference type="SUPFAM" id="SSF53448">
    <property type="entry name" value="Nucleotide-diphospho-sugar transferases"/>
    <property type="match status" value="1"/>
</dbReference>